<evidence type="ECO:0000313" key="2">
    <source>
        <dbReference type="EMBL" id="KAF9763503.1"/>
    </source>
</evidence>
<dbReference type="Proteomes" id="UP000740883">
    <property type="component" value="Unassembled WGS sequence"/>
</dbReference>
<evidence type="ECO:0008006" key="4">
    <source>
        <dbReference type="Google" id="ProtNLM"/>
    </source>
</evidence>
<feature type="region of interest" description="Disordered" evidence="1">
    <location>
        <begin position="309"/>
        <end position="336"/>
    </location>
</feature>
<proteinExistence type="predicted"/>
<protein>
    <recommendedName>
        <fullName evidence="4">Protein SDA1</fullName>
    </recommendedName>
</protein>
<accession>A0A9P6GYV8</accession>
<dbReference type="AlphaFoldDB" id="A0A9P6GYV8"/>
<evidence type="ECO:0000256" key="1">
    <source>
        <dbReference type="SAM" id="MobiDB-lite"/>
    </source>
</evidence>
<comment type="caution">
    <text evidence="2">The sequence shown here is derived from an EMBL/GenBank/DDBJ whole genome shotgun (WGS) entry which is preliminary data.</text>
</comment>
<feature type="compositionally biased region" description="Polar residues" evidence="1">
    <location>
        <begin position="323"/>
        <end position="336"/>
    </location>
</feature>
<name>A0A9P6GYV8_9MICR</name>
<keyword evidence="3" id="KW-1185">Reference proteome</keyword>
<reference evidence="2 3" key="1">
    <citation type="journal article" date="2020" name="Genome Biol. Evol.">
        <title>Comparative genomics of strictly vertically transmitted, feminizing microsporidia endosymbionts of amphipod crustaceans.</title>
        <authorList>
            <person name="Cormier A."/>
            <person name="Chebbi M.A."/>
            <person name="Giraud I."/>
            <person name="Wattier R."/>
            <person name="Teixeira M."/>
            <person name="Gilbert C."/>
            <person name="Rigaud T."/>
            <person name="Cordaux R."/>
        </authorList>
    </citation>
    <scope>NUCLEOTIDE SEQUENCE [LARGE SCALE GENOMIC DNA]</scope>
    <source>
        <strain evidence="2 3">Ou3-Ou53</strain>
    </source>
</reference>
<evidence type="ECO:0000313" key="3">
    <source>
        <dbReference type="Proteomes" id="UP000740883"/>
    </source>
</evidence>
<sequence>MDLITLTINLEKEPKSYVEEFRRQIQSYLNMCRLPKQPHKTIRQTLDVLIKFSHVDKERVAEAVVESVGLLKSYKLKKSVLSALLSMTYKRLIEPRVCIKMILDHSSDPGYFINKVKTFIDRDSSSVIQQYYEIGDEKQKIFCYYFLMVLFVRFGVNSQHEICKGLFGEGKVKRLCFKYFLGDEEEFNVDLLDESCKVYGKKLYSEIANEKDEREMRIMKMQVYVLFKKRFNLKASIVPIALAMIDPDREDIKDCMNLIVDSVSEKELEGVLKTISIHLCSPFKEEELICYGLNLLRFIFLKYSESNSESDSDSDSIDEHESTNSSTANSLHNSSTANSKISPFLVDLRDKILNYVECFKDSKVKSISYAYRAISNSLKMHKDTGREINFILRKLTKEERLDLHRKNKESNKVEREIYKSEKKELRKKKSKRKFKLSKKRIKLNLKSR</sequence>
<dbReference type="OrthoDB" id="2195396at2759"/>
<gene>
    <name evidence="2" type="ORF">NGRA_1223</name>
</gene>
<dbReference type="EMBL" id="SBJO01000071">
    <property type="protein sequence ID" value="KAF9763503.1"/>
    <property type="molecule type" value="Genomic_DNA"/>
</dbReference>
<organism evidence="2 3">
    <name type="scientific">Nosema granulosis</name>
    <dbReference type="NCBI Taxonomy" id="83296"/>
    <lineage>
        <taxon>Eukaryota</taxon>
        <taxon>Fungi</taxon>
        <taxon>Fungi incertae sedis</taxon>
        <taxon>Microsporidia</taxon>
        <taxon>Nosematidae</taxon>
        <taxon>Nosema</taxon>
    </lineage>
</organism>